<dbReference type="InterPro" id="IPR011989">
    <property type="entry name" value="ARM-like"/>
</dbReference>
<dbReference type="InterPro" id="IPR016024">
    <property type="entry name" value="ARM-type_fold"/>
</dbReference>
<organism evidence="2 3">
    <name type="scientific">Hydra vulgaris</name>
    <name type="common">Hydra</name>
    <name type="synonym">Hydra attenuata</name>
    <dbReference type="NCBI Taxonomy" id="6087"/>
    <lineage>
        <taxon>Eukaryota</taxon>
        <taxon>Metazoa</taxon>
        <taxon>Cnidaria</taxon>
        <taxon>Hydrozoa</taxon>
        <taxon>Hydroidolina</taxon>
        <taxon>Anthoathecata</taxon>
        <taxon>Aplanulata</taxon>
        <taxon>Hydridae</taxon>
        <taxon>Hydra</taxon>
    </lineage>
</organism>
<protein>
    <submittedName>
        <fullName evidence="3">Stalled ribosome sensor GCN1-like</fullName>
    </submittedName>
</protein>
<dbReference type="RefSeq" id="XP_065660426.1">
    <property type="nucleotide sequence ID" value="XM_065804354.1"/>
</dbReference>
<keyword evidence="1" id="KW-0677">Repeat</keyword>
<accession>A0ABM4CFD5</accession>
<dbReference type="PANTHER" id="PTHR23346">
    <property type="entry name" value="TRANSLATIONAL ACTIVATOR GCN1-RELATED"/>
    <property type="match status" value="1"/>
</dbReference>
<gene>
    <name evidence="3" type="primary">LOC136084285</name>
</gene>
<reference evidence="3" key="1">
    <citation type="submission" date="2025-08" db="UniProtKB">
        <authorList>
            <consortium name="RefSeq"/>
        </authorList>
    </citation>
    <scope>IDENTIFICATION</scope>
</reference>
<dbReference type="SUPFAM" id="SSF48371">
    <property type="entry name" value="ARM repeat"/>
    <property type="match status" value="1"/>
</dbReference>
<evidence type="ECO:0000256" key="1">
    <source>
        <dbReference type="ARBA" id="ARBA00022737"/>
    </source>
</evidence>
<keyword evidence="2" id="KW-1185">Reference proteome</keyword>
<proteinExistence type="predicted"/>
<evidence type="ECO:0000313" key="2">
    <source>
        <dbReference type="Proteomes" id="UP001652625"/>
    </source>
</evidence>
<name>A0ABM4CFD5_HYDVU</name>
<dbReference type="PANTHER" id="PTHR23346:SF7">
    <property type="entry name" value="STALLED RIBOSOME SENSOR GCN1"/>
    <property type="match status" value="1"/>
</dbReference>
<dbReference type="Gene3D" id="1.25.10.10">
    <property type="entry name" value="Leucine-rich Repeat Variant"/>
    <property type="match status" value="1"/>
</dbReference>
<sequence>MAALTTPSQQVQEAVANCLPPLCLAIKDDAPDLIKNLLNQLFESESYGERRGAAFGLTGLAKGLGILSLKQHNIIST</sequence>
<evidence type="ECO:0000313" key="3">
    <source>
        <dbReference type="RefSeq" id="XP_065660426.1"/>
    </source>
</evidence>
<dbReference type="GeneID" id="136084285"/>
<dbReference type="Proteomes" id="UP001652625">
    <property type="component" value="Chromosome 08"/>
</dbReference>